<evidence type="ECO:0000256" key="2">
    <source>
        <dbReference type="ARBA" id="ARBA00022801"/>
    </source>
</evidence>
<dbReference type="Gene3D" id="3.60.21.10">
    <property type="match status" value="1"/>
</dbReference>
<evidence type="ECO:0000313" key="5">
    <source>
        <dbReference type="Proteomes" id="UP001190700"/>
    </source>
</evidence>
<dbReference type="GO" id="GO:0016787">
    <property type="term" value="F:hydrolase activity"/>
    <property type="evidence" value="ECO:0007669"/>
    <property type="project" value="UniProtKB-KW"/>
</dbReference>
<dbReference type="Pfam" id="PF00149">
    <property type="entry name" value="Metallophos"/>
    <property type="match status" value="1"/>
</dbReference>
<evidence type="ECO:0000256" key="1">
    <source>
        <dbReference type="ARBA" id="ARBA00022729"/>
    </source>
</evidence>
<dbReference type="InterPro" id="IPR051558">
    <property type="entry name" value="Metallophosphoesterase_PAP"/>
</dbReference>
<gene>
    <name evidence="4" type="ORF">CYMTET_28589</name>
</gene>
<dbReference type="InterPro" id="IPR029052">
    <property type="entry name" value="Metallo-depent_PP-like"/>
</dbReference>
<dbReference type="AlphaFoldDB" id="A0AAE0KW11"/>
<feature type="domain" description="Calcineurin-like phosphoesterase" evidence="3">
    <location>
        <begin position="56"/>
        <end position="274"/>
    </location>
</feature>
<name>A0AAE0KW11_9CHLO</name>
<evidence type="ECO:0000313" key="4">
    <source>
        <dbReference type="EMBL" id="KAK3262564.1"/>
    </source>
</evidence>
<sequence length="360" mass="40601">MIEVCPFVEKILFALVALKRLFGYAGCHMLIFSLQWRGGQAVADRIFLHKDSPLVFLSLGDWGIGGGAQNKVGQQMGLAAKAHRASFVIGLGDNFYWKGVEALNDTQFVSKFETVYTHPAIKRIPWYMSLGDHDHLGSVQAQVNYTRRSRRWRMPAPYFSKSFPLKGGNSAKLVVVDSVGLEGALVEDRGKEIRMGRQMSEHFTGREAGEKQWRWLEAQLADPRPQWLLVAGHKPVVSSCDRDRFRGDKLVQQKLEELMSRYPVDVYMHGHDHSAQHTVHRGTHHIGNGIGGFGLHRVMAPEQRHAGLQWISGDGLNPFHGFFLGDISEFEMNLNWYDATGSVRHNVTIQPRARNSSMEA</sequence>
<keyword evidence="2" id="KW-0378">Hydrolase</keyword>
<comment type="caution">
    <text evidence="4">The sequence shown here is derived from an EMBL/GenBank/DDBJ whole genome shotgun (WGS) entry which is preliminary data.</text>
</comment>
<dbReference type="SUPFAM" id="SSF56300">
    <property type="entry name" value="Metallo-dependent phosphatases"/>
    <property type="match status" value="1"/>
</dbReference>
<dbReference type="Proteomes" id="UP001190700">
    <property type="component" value="Unassembled WGS sequence"/>
</dbReference>
<keyword evidence="1" id="KW-0732">Signal</keyword>
<dbReference type="InterPro" id="IPR004843">
    <property type="entry name" value="Calcineurin-like_PHP"/>
</dbReference>
<proteinExistence type="predicted"/>
<protein>
    <recommendedName>
        <fullName evidence="3">Calcineurin-like phosphoesterase domain-containing protein</fullName>
    </recommendedName>
</protein>
<dbReference type="EMBL" id="LGRX02016106">
    <property type="protein sequence ID" value="KAK3262564.1"/>
    <property type="molecule type" value="Genomic_DNA"/>
</dbReference>
<accession>A0AAE0KW11</accession>
<dbReference type="PANTHER" id="PTHR10161">
    <property type="entry name" value="TARTRATE-RESISTANT ACID PHOSPHATASE TYPE 5"/>
    <property type="match status" value="1"/>
</dbReference>
<organism evidence="4 5">
    <name type="scientific">Cymbomonas tetramitiformis</name>
    <dbReference type="NCBI Taxonomy" id="36881"/>
    <lineage>
        <taxon>Eukaryota</taxon>
        <taxon>Viridiplantae</taxon>
        <taxon>Chlorophyta</taxon>
        <taxon>Pyramimonadophyceae</taxon>
        <taxon>Pyramimonadales</taxon>
        <taxon>Pyramimonadaceae</taxon>
        <taxon>Cymbomonas</taxon>
    </lineage>
</organism>
<reference evidence="4 5" key="1">
    <citation type="journal article" date="2015" name="Genome Biol. Evol.">
        <title>Comparative Genomics of a Bacterivorous Green Alga Reveals Evolutionary Causalities and Consequences of Phago-Mixotrophic Mode of Nutrition.</title>
        <authorList>
            <person name="Burns J.A."/>
            <person name="Paasch A."/>
            <person name="Narechania A."/>
            <person name="Kim E."/>
        </authorList>
    </citation>
    <scope>NUCLEOTIDE SEQUENCE [LARGE SCALE GENOMIC DNA]</scope>
    <source>
        <strain evidence="4 5">PLY_AMNH</strain>
    </source>
</reference>
<keyword evidence="5" id="KW-1185">Reference proteome</keyword>
<evidence type="ECO:0000259" key="3">
    <source>
        <dbReference type="Pfam" id="PF00149"/>
    </source>
</evidence>
<dbReference type="PANTHER" id="PTHR10161:SF57">
    <property type="entry name" value="PROTEIN WITH METALLOPHOSPHATASE DOMAIN"/>
    <property type="match status" value="1"/>
</dbReference>